<keyword evidence="1" id="KW-0812">Transmembrane</keyword>
<dbReference type="EMBL" id="PGGW01000071">
    <property type="protein sequence ID" value="PJE93718.1"/>
    <property type="molecule type" value="Genomic_DNA"/>
</dbReference>
<organism evidence="2 3">
    <name type="scientific">Streptomyces carminius</name>
    <dbReference type="NCBI Taxonomy" id="2665496"/>
    <lineage>
        <taxon>Bacteria</taxon>
        <taxon>Bacillati</taxon>
        <taxon>Actinomycetota</taxon>
        <taxon>Actinomycetes</taxon>
        <taxon>Kitasatosporales</taxon>
        <taxon>Streptomycetaceae</taxon>
        <taxon>Streptomyces</taxon>
    </lineage>
</organism>
<feature type="transmembrane region" description="Helical" evidence="1">
    <location>
        <begin position="59"/>
        <end position="77"/>
    </location>
</feature>
<keyword evidence="1" id="KW-0472">Membrane</keyword>
<evidence type="ECO:0000313" key="3">
    <source>
        <dbReference type="Proteomes" id="UP000230407"/>
    </source>
</evidence>
<reference evidence="2 3" key="1">
    <citation type="submission" date="2017-11" db="EMBL/GenBank/DDBJ databases">
        <title>Streptomyces carmine sp. nov., a novel actinomycete isolated from Sophora alopecuroides in Xinjiang, China.</title>
        <authorList>
            <person name="Wang Y."/>
            <person name="Luo X."/>
            <person name="Wan C."/>
            <person name="Zhang L."/>
        </authorList>
    </citation>
    <scope>NUCLEOTIDE SEQUENCE [LARGE SCALE GENOMIC DNA]</scope>
    <source>
        <strain evidence="2 3">TRM SA0054</strain>
    </source>
</reference>
<keyword evidence="1" id="KW-1133">Transmembrane helix</keyword>
<protein>
    <submittedName>
        <fullName evidence="2">DUF1049 domain-containing protein</fullName>
    </submittedName>
</protein>
<evidence type="ECO:0000313" key="2">
    <source>
        <dbReference type="EMBL" id="PJE93718.1"/>
    </source>
</evidence>
<dbReference type="AlphaFoldDB" id="A0A2M8LP35"/>
<proteinExistence type="predicted"/>
<dbReference type="RefSeq" id="WP_100205389.1">
    <property type="nucleotide sequence ID" value="NZ_PGGW01000071.1"/>
</dbReference>
<sequence length="80" mass="8608">MAHSRRGGGRDADGGGRGFVTPGRLAVLLLTVLALVFVFQNTEQVRVRLLVPVVTMPLWAALLIPGVVGVLAGMYLVRRR</sequence>
<dbReference type="Proteomes" id="UP000230407">
    <property type="component" value="Unassembled WGS sequence"/>
</dbReference>
<name>A0A2M8LP35_9ACTN</name>
<evidence type="ECO:0000256" key="1">
    <source>
        <dbReference type="SAM" id="Phobius"/>
    </source>
</evidence>
<accession>A0A2M8LP35</accession>
<keyword evidence="3" id="KW-1185">Reference proteome</keyword>
<feature type="transmembrane region" description="Helical" evidence="1">
    <location>
        <begin position="21"/>
        <end position="39"/>
    </location>
</feature>
<gene>
    <name evidence="2" type="ORF">CUT44_31320</name>
</gene>
<comment type="caution">
    <text evidence="2">The sequence shown here is derived from an EMBL/GenBank/DDBJ whole genome shotgun (WGS) entry which is preliminary data.</text>
</comment>